<evidence type="ECO:0000256" key="2">
    <source>
        <dbReference type="ARBA" id="ARBA00022679"/>
    </source>
</evidence>
<evidence type="ECO:0000256" key="7">
    <source>
        <dbReference type="RuleBase" id="RU368071"/>
    </source>
</evidence>
<evidence type="ECO:0000313" key="10">
    <source>
        <dbReference type="EMBL" id="KAK7486659.1"/>
    </source>
</evidence>
<reference evidence="10 11" key="1">
    <citation type="journal article" date="2023" name="Sci. Data">
        <title>Genome assembly of the Korean intertidal mud-creeper Batillaria attramentaria.</title>
        <authorList>
            <person name="Patra A.K."/>
            <person name="Ho P.T."/>
            <person name="Jun S."/>
            <person name="Lee S.J."/>
            <person name="Kim Y."/>
            <person name="Won Y.J."/>
        </authorList>
    </citation>
    <scope>NUCLEOTIDE SEQUENCE [LARGE SCALE GENOMIC DNA]</scope>
    <source>
        <strain evidence="10">Wonlab-2016</strain>
    </source>
</reference>
<dbReference type="Gene3D" id="3.40.30.10">
    <property type="entry name" value="Glutaredoxin"/>
    <property type="match status" value="1"/>
</dbReference>
<dbReference type="SUPFAM" id="SSF52833">
    <property type="entry name" value="Thioredoxin-like"/>
    <property type="match status" value="1"/>
</dbReference>
<dbReference type="CDD" id="cd03185">
    <property type="entry name" value="GST_C_Tau"/>
    <property type="match status" value="1"/>
</dbReference>
<sequence length="253" mass="29058">MYNPIPLFCFQNLLFPATMSKPIKLLSAWFCPFAQRTWICMLEKGVDFELVETDPYNKTPEFLALNPRGLVPTLIHNGRSVYESLVINEYIEDAWPQEPKLLPADPFSRAQARIWIDFIAKQLMPQYYHILQQQDKDKQEEAKSRLIKRLGSITAAMSSEGPYFFGEKFGLVDITLLPLCLRFPILEHFRQFSLPADGSFERLQTWLNACKSRPCVSATMAPEDKLIAKYQRYADDTAQTQVAEAIRKGTALP</sequence>
<dbReference type="Pfam" id="PF00043">
    <property type="entry name" value="GST_C"/>
    <property type="match status" value="1"/>
</dbReference>
<evidence type="ECO:0000256" key="3">
    <source>
        <dbReference type="ARBA" id="ARBA00023002"/>
    </source>
</evidence>
<dbReference type="InterPro" id="IPR036282">
    <property type="entry name" value="Glutathione-S-Trfase_C_sf"/>
</dbReference>
<dbReference type="SFLD" id="SFLDS00019">
    <property type="entry name" value="Glutathione_Transferase_(cytos"/>
    <property type="match status" value="1"/>
</dbReference>
<dbReference type="SFLD" id="SFLDG00358">
    <property type="entry name" value="Main_(cytGST)"/>
    <property type="match status" value="1"/>
</dbReference>
<dbReference type="PANTHER" id="PTHR43968:SF6">
    <property type="entry name" value="GLUTATHIONE S-TRANSFERASE OMEGA"/>
    <property type="match status" value="1"/>
</dbReference>
<dbReference type="GO" id="GO:0004364">
    <property type="term" value="F:glutathione transferase activity"/>
    <property type="evidence" value="ECO:0007669"/>
    <property type="project" value="UniProtKB-UniRule"/>
</dbReference>
<dbReference type="SUPFAM" id="SSF47616">
    <property type="entry name" value="GST C-terminal domain-like"/>
    <property type="match status" value="1"/>
</dbReference>
<dbReference type="InterPro" id="IPR005442">
    <property type="entry name" value="GST_omega"/>
</dbReference>
<dbReference type="InterPro" id="IPR010987">
    <property type="entry name" value="Glutathione-S-Trfase_C-like"/>
</dbReference>
<evidence type="ECO:0000256" key="4">
    <source>
        <dbReference type="ARBA" id="ARBA00047960"/>
    </source>
</evidence>
<gene>
    <name evidence="10" type="ORF">BaRGS_00022060</name>
</gene>
<dbReference type="PANTHER" id="PTHR43968">
    <property type="match status" value="1"/>
</dbReference>
<evidence type="ECO:0000256" key="1">
    <source>
        <dbReference type="ARBA" id="ARBA00011067"/>
    </source>
</evidence>
<dbReference type="InterPro" id="IPR050983">
    <property type="entry name" value="GST_Omega/HSP26"/>
</dbReference>
<comment type="catalytic activity">
    <reaction evidence="6 7">
        <text>L-dehydroascorbate + 2 glutathione = glutathione disulfide + L-ascorbate</text>
        <dbReference type="Rhea" id="RHEA:24424"/>
        <dbReference type="ChEBI" id="CHEBI:38290"/>
        <dbReference type="ChEBI" id="CHEBI:57925"/>
        <dbReference type="ChEBI" id="CHEBI:58297"/>
        <dbReference type="ChEBI" id="CHEBI:58539"/>
        <dbReference type="EC" id="1.8.5.1"/>
    </reaction>
</comment>
<organism evidence="10 11">
    <name type="scientific">Batillaria attramentaria</name>
    <dbReference type="NCBI Taxonomy" id="370345"/>
    <lineage>
        <taxon>Eukaryota</taxon>
        <taxon>Metazoa</taxon>
        <taxon>Spiralia</taxon>
        <taxon>Lophotrochozoa</taxon>
        <taxon>Mollusca</taxon>
        <taxon>Gastropoda</taxon>
        <taxon>Caenogastropoda</taxon>
        <taxon>Sorbeoconcha</taxon>
        <taxon>Cerithioidea</taxon>
        <taxon>Batillariidae</taxon>
        <taxon>Batillaria</taxon>
    </lineage>
</organism>
<comment type="function">
    <text evidence="7">Exhibits glutathione-dependent thiol transferase activity. Has high dehydroascorbate reductase activity and may contribute to the recycling of ascorbic acid. Participates in the biotransformation of inorganic arsenic and reduces monomethylarsonic acid (MMA).</text>
</comment>
<keyword evidence="2 7" id="KW-0808">Transferase</keyword>
<feature type="domain" description="GST C-terminal" evidence="9">
    <location>
        <begin position="105"/>
        <end position="231"/>
    </location>
</feature>
<keyword evidence="11" id="KW-1185">Reference proteome</keyword>
<protein>
    <recommendedName>
        <fullName evidence="7">Glutathione S-transferase omega</fullName>
        <shortName evidence="7">GSTO</shortName>
        <ecNumber evidence="7">1.20.4.2</ecNumber>
        <ecNumber evidence="7">1.8.5.1</ecNumber>
        <ecNumber evidence="7">2.5.1.18</ecNumber>
    </recommendedName>
    <alternativeName>
        <fullName evidence="7">Glutathione-dependent dehydroascorbate reductase</fullName>
    </alternativeName>
    <alternativeName>
        <fullName evidence="7">Monomethylarsonic acid reductase</fullName>
    </alternativeName>
</protein>
<dbReference type="EMBL" id="JACVVK020000175">
    <property type="protein sequence ID" value="KAK7486659.1"/>
    <property type="molecule type" value="Genomic_DNA"/>
</dbReference>
<dbReference type="InterPro" id="IPR004045">
    <property type="entry name" value="Glutathione_S-Trfase_N"/>
</dbReference>
<comment type="similarity">
    <text evidence="1 7">Belongs to the GST superfamily. Omega family.</text>
</comment>
<dbReference type="GO" id="GO:0050610">
    <property type="term" value="F:methylarsonate reductase activity"/>
    <property type="evidence" value="ECO:0007669"/>
    <property type="project" value="UniProtKB-UniRule"/>
</dbReference>
<keyword evidence="3 7" id="KW-0560">Oxidoreductase</keyword>
<dbReference type="EC" id="1.8.5.1" evidence="7"/>
<evidence type="ECO:0000256" key="6">
    <source>
        <dbReference type="ARBA" id="ARBA00049544"/>
    </source>
</evidence>
<dbReference type="GO" id="GO:0045174">
    <property type="term" value="F:glutathione dehydrogenase (ascorbate) activity"/>
    <property type="evidence" value="ECO:0007669"/>
    <property type="project" value="UniProtKB-UniRule"/>
</dbReference>
<dbReference type="InterPro" id="IPR045073">
    <property type="entry name" value="Omega/Tau-like"/>
</dbReference>
<accession>A0ABD0KHM4</accession>
<proteinExistence type="inferred from homology"/>
<comment type="catalytic activity">
    <reaction evidence="4 7">
        <text>RX + glutathione = an S-substituted glutathione + a halide anion + H(+)</text>
        <dbReference type="Rhea" id="RHEA:16437"/>
        <dbReference type="ChEBI" id="CHEBI:15378"/>
        <dbReference type="ChEBI" id="CHEBI:16042"/>
        <dbReference type="ChEBI" id="CHEBI:17792"/>
        <dbReference type="ChEBI" id="CHEBI:57925"/>
        <dbReference type="ChEBI" id="CHEBI:90779"/>
        <dbReference type="EC" id="2.5.1.18"/>
    </reaction>
</comment>
<dbReference type="Proteomes" id="UP001519460">
    <property type="component" value="Unassembled WGS sequence"/>
</dbReference>
<dbReference type="InterPro" id="IPR040079">
    <property type="entry name" value="Glutathione_S-Trfase"/>
</dbReference>
<dbReference type="EC" id="1.20.4.2" evidence="7"/>
<dbReference type="InterPro" id="IPR036249">
    <property type="entry name" value="Thioredoxin-like_sf"/>
</dbReference>
<feature type="domain" description="GST N-terminal" evidence="8">
    <location>
        <begin position="21"/>
        <end position="99"/>
    </location>
</feature>
<dbReference type="PROSITE" id="PS50404">
    <property type="entry name" value="GST_NTER"/>
    <property type="match status" value="1"/>
</dbReference>
<evidence type="ECO:0000259" key="9">
    <source>
        <dbReference type="PROSITE" id="PS50405"/>
    </source>
</evidence>
<evidence type="ECO:0000256" key="5">
    <source>
        <dbReference type="ARBA" id="ARBA00048353"/>
    </source>
</evidence>
<evidence type="ECO:0000313" key="11">
    <source>
        <dbReference type="Proteomes" id="UP001519460"/>
    </source>
</evidence>
<dbReference type="GO" id="GO:0006749">
    <property type="term" value="P:glutathione metabolic process"/>
    <property type="evidence" value="ECO:0007669"/>
    <property type="project" value="UniProtKB-UniRule"/>
</dbReference>
<comment type="caution">
    <text evidence="10">The sequence shown here is derived from an EMBL/GenBank/DDBJ whole genome shotgun (WGS) entry which is preliminary data.</text>
</comment>
<evidence type="ECO:0000259" key="8">
    <source>
        <dbReference type="PROSITE" id="PS50404"/>
    </source>
</evidence>
<dbReference type="AlphaFoldDB" id="A0ABD0KHM4"/>
<dbReference type="InterPro" id="IPR045074">
    <property type="entry name" value="GST_C_Tau"/>
</dbReference>
<dbReference type="Pfam" id="PF13409">
    <property type="entry name" value="GST_N_2"/>
    <property type="match status" value="1"/>
</dbReference>
<dbReference type="PRINTS" id="PR01625">
    <property type="entry name" value="GSTRNSFRASEO"/>
</dbReference>
<dbReference type="EC" id="2.5.1.18" evidence="7"/>
<dbReference type="SFLD" id="SFLDG01152">
    <property type="entry name" value="Main.3:_Omega-_and_Tau-like"/>
    <property type="match status" value="1"/>
</dbReference>
<dbReference type="InterPro" id="IPR004046">
    <property type="entry name" value="GST_C"/>
</dbReference>
<dbReference type="Gene3D" id="1.20.1050.10">
    <property type="match status" value="1"/>
</dbReference>
<name>A0ABD0KHM4_9CAEN</name>
<comment type="catalytic activity">
    <reaction evidence="5 7">
        <text>methylarsonate + 2 glutathione + H(+) = methylarsonous acid + glutathione disulfide + H2O</text>
        <dbReference type="Rhea" id="RHEA:15969"/>
        <dbReference type="ChEBI" id="CHEBI:15377"/>
        <dbReference type="ChEBI" id="CHEBI:15378"/>
        <dbReference type="ChEBI" id="CHEBI:17826"/>
        <dbReference type="ChEBI" id="CHEBI:33409"/>
        <dbReference type="ChEBI" id="CHEBI:57925"/>
        <dbReference type="ChEBI" id="CHEBI:58297"/>
        <dbReference type="EC" id="1.20.4.2"/>
    </reaction>
</comment>
<dbReference type="PROSITE" id="PS50405">
    <property type="entry name" value="GST_CTER"/>
    <property type="match status" value="1"/>
</dbReference>